<dbReference type="SUPFAM" id="SSF49265">
    <property type="entry name" value="Fibronectin type III"/>
    <property type="match status" value="1"/>
</dbReference>
<feature type="chain" id="PRO_5012718121" evidence="9">
    <location>
        <begin position="28"/>
        <end position="1109"/>
    </location>
</feature>
<dbReference type="PROSITE" id="PS50853">
    <property type="entry name" value="FN3"/>
    <property type="match status" value="1"/>
</dbReference>
<dbReference type="GO" id="GO:0005886">
    <property type="term" value="C:plasma membrane"/>
    <property type="evidence" value="ECO:0007669"/>
    <property type="project" value="TreeGrafter"/>
</dbReference>
<keyword evidence="3 8" id="KW-0472">Membrane</keyword>
<dbReference type="InterPro" id="IPR036116">
    <property type="entry name" value="FN3_sf"/>
</dbReference>
<sequence length="1109" mass="118295">MWSETIKAASLLLAAVTVLVFQGSASAEVAALTLRMSAGPQTDIQPGGRVDISCAFDPPATYIFWRFSSNNGVTWNKLALCHADSGKCSLQEQFKNWTDRLATRVNGSLTLWNASKEQDGVYECEGIRNTDAAKDNRSITIVTPPAQPTVTAADSDTATEGSRLNLTCQSVGGNPPPQISWSVRQRSQTEYSALDSMSPVFSWQPPAQKFGSTVASVSVLTASSANLAGIVCHTAHPLANATSNELLIKVLYAPKLPRVASQRAIAGSSVGINCTADANPVAKLTLLKSNSTLSEASQPTLLHSVPSVTRNLTGAYSCLASNSIGSARRDFSLTVLYPPAVQAPSSVMVREGASLQVGCNVEAEPPPFTVNWRHPGSGRLLGNSSQLLITAAARTDAGEWTCEAQNLMSPSDGREPRNGRGSATVQVTVQYPPGMPVVAFTAGTSVVQSGSRVALVCRPSLLSPGVPEPGFSWTIRTSTSTRVATGPALTIESTGLEDSGEYACVAENSAGRGPAASVSLTVQQPPRWLDDSTATTTTTTTSVGVGSFALVCAVRGRPACEVAWSRNGRELDPGAYSVSREFDPALFVTRSTLRFVGPSRSILQPKDNGAYGCSAQNSHGKITRTFNLVVEFPPLIQTSTTKLALDPAASEISLECEILAQPKPKVTWEVGSNSYVSNVSQDTLTPYKHRATLFGVRSHGRFTCVARNALGEARHSVDVVPRGPPDPPTNLRMLSPPNWDRVSLSWQPGFDGGLQASMWLRCTPPPEGRSADEPIRIEHDSSLRTVAANLTNLLPATNYSVVVFARNQLGSGSNSAELRFTTSELAMPTVTGLRRDGNSATTLLLDAWPAGYCLRVEAAASVKKSQTQQQQQQQKLDASERQWRQVKLQQSACDAPSDGRLTGLDLSTLTYRLSLCLADRLAVCGPAATTENMSGFPEVSSLTIIIVAAFCTLLIICLVAILVFFCCRNRPLASKEAASSGDAATSAARASELDSPPARRDSRLRRHPEPDLMASTYKSFSSGKPYAMVSPHPSLTSTDETSIDQTNKVFSTLLSANHPIVGNNSSLASDCIEMELCDCRNYDLESGSDNSGTFLHPGRQRKVIYEVVV</sequence>
<accession>A0A267EP17</accession>
<feature type="domain" description="Ig-like" evidence="10">
    <location>
        <begin position="148"/>
        <end position="249"/>
    </location>
</feature>
<evidence type="ECO:0000313" key="12">
    <source>
        <dbReference type="EMBL" id="PAA62637.1"/>
    </source>
</evidence>
<keyword evidence="2" id="KW-0677">Repeat</keyword>
<feature type="transmembrane region" description="Helical" evidence="8">
    <location>
        <begin position="942"/>
        <end position="965"/>
    </location>
</feature>
<dbReference type="Proteomes" id="UP000215902">
    <property type="component" value="Unassembled WGS sequence"/>
</dbReference>
<dbReference type="InterPro" id="IPR013098">
    <property type="entry name" value="Ig_I-set"/>
</dbReference>
<dbReference type="GO" id="GO:0050839">
    <property type="term" value="F:cell adhesion molecule binding"/>
    <property type="evidence" value="ECO:0007669"/>
    <property type="project" value="TreeGrafter"/>
</dbReference>
<keyword evidence="9" id="KW-0732">Signal</keyword>
<feature type="signal peptide" evidence="9">
    <location>
        <begin position="1"/>
        <end position="27"/>
    </location>
</feature>
<keyword evidence="4" id="KW-1015">Disulfide bond</keyword>
<feature type="domain" description="Ig-like" evidence="10">
    <location>
        <begin position="436"/>
        <end position="521"/>
    </location>
</feature>
<feature type="region of interest" description="Disordered" evidence="7">
    <location>
        <begin position="978"/>
        <end position="1008"/>
    </location>
</feature>
<proteinExistence type="predicted"/>
<dbReference type="Pfam" id="PF00041">
    <property type="entry name" value="fn3"/>
    <property type="match status" value="1"/>
</dbReference>
<dbReference type="PROSITE" id="PS50835">
    <property type="entry name" value="IG_LIKE"/>
    <property type="match status" value="7"/>
</dbReference>
<feature type="domain" description="Ig-like" evidence="10">
    <location>
        <begin position="338"/>
        <end position="428"/>
    </location>
</feature>
<dbReference type="SMART" id="SM00060">
    <property type="entry name" value="FN3"/>
    <property type="match status" value="1"/>
</dbReference>
<dbReference type="SMART" id="SM00409">
    <property type="entry name" value="IG"/>
    <property type="match status" value="7"/>
</dbReference>
<dbReference type="Pfam" id="PF13927">
    <property type="entry name" value="Ig_3"/>
    <property type="match status" value="2"/>
</dbReference>
<dbReference type="InterPro" id="IPR051275">
    <property type="entry name" value="Cell_adhesion_signaling"/>
</dbReference>
<comment type="caution">
    <text evidence="12">The sequence shown here is derived from an EMBL/GenBank/DDBJ whole genome shotgun (WGS) entry which is preliminary data.</text>
</comment>
<dbReference type="GO" id="GO:0098609">
    <property type="term" value="P:cell-cell adhesion"/>
    <property type="evidence" value="ECO:0007669"/>
    <property type="project" value="TreeGrafter"/>
</dbReference>
<evidence type="ECO:0000256" key="4">
    <source>
        <dbReference type="ARBA" id="ARBA00023157"/>
    </source>
</evidence>
<dbReference type="EMBL" id="NIVC01001914">
    <property type="protein sequence ID" value="PAA62637.1"/>
    <property type="molecule type" value="Genomic_DNA"/>
</dbReference>
<feature type="domain" description="Ig-like" evidence="10">
    <location>
        <begin position="633"/>
        <end position="720"/>
    </location>
</feature>
<keyword evidence="5" id="KW-0325">Glycoprotein</keyword>
<evidence type="ECO:0000313" key="13">
    <source>
        <dbReference type="Proteomes" id="UP000215902"/>
    </source>
</evidence>
<dbReference type="InterPro" id="IPR003599">
    <property type="entry name" value="Ig_sub"/>
</dbReference>
<dbReference type="Gene3D" id="2.60.40.10">
    <property type="entry name" value="Immunoglobulins"/>
    <property type="match status" value="8"/>
</dbReference>
<feature type="domain" description="Ig-like" evidence="10">
    <location>
        <begin position="526"/>
        <end position="629"/>
    </location>
</feature>
<dbReference type="Pfam" id="PF13895">
    <property type="entry name" value="Ig_2"/>
    <property type="match status" value="1"/>
</dbReference>
<gene>
    <name evidence="12" type="ORF">BOX15_Mlig000261g2</name>
</gene>
<dbReference type="SMART" id="SM00408">
    <property type="entry name" value="IGc2"/>
    <property type="match status" value="7"/>
</dbReference>
<dbReference type="InterPro" id="IPR003598">
    <property type="entry name" value="Ig_sub2"/>
</dbReference>
<feature type="domain" description="Ig-like" evidence="10">
    <location>
        <begin position="257"/>
        <end position="334"/>
    </location>
</feature>
<dbReference type="STRING" id="282301.A0A267EP17"/>
<organism evidence="12 13">
    <name type="scientific">Macrostomum lignano</name>
    <dbReference type="NCBI Taxonomy" id="282301"/>
    <lineage>
        <taxon>Eukaryota</taxon>
        <taxon>Metazoa</taxon>
        <taxon>Spiralia</taxon>
        <taxon>Lophotrochozoa</taxon>
        <taxon>Platyhelminthes</taxon>
        <taxon>Rhabditophora</taxon>
        <taxon>Macrostomorpha</taxon>
        <taxon>Macrostomida</taxon>
        <taxon>Macrostomidae</taxon>
        <taxon>Macrostomum</taxon>
    </lineage>
</organism>
<evidence type="ECO:0000256" key="3">
    <source>
        <dbReference type="ARBA" id="ARBA00023136"/>
    </source>
</evidence>
<dbReference type="Pfam" id="PF07679">
    <property type="entry name" value="I-set"/>
    <property type="match status" value="1"/>
</dbReference>
<dbReference type="OrthoDB" id="6272054at2759"/>
<dbReference type="InterPro" id="IPR013783">
    <property type="entry name" value="Ig-like_fold"/>
</dbReference>
<dbReference type="InterPro" id="IPR036179">
    <property type="entry name" value="Ig-like_dom_sf"/>
</dbReference>
<dbReference type="PANTHER" id="PTHR11640:SF31">
    <property type="entry name" value="IRREGULAR CHIASM C-ROUGHEST PROTEIN-RELATED"/>
    <property type="match status" value="1"/>
</dbReference>
<reference evidence="12 13" key="1">
    <citation type="submission" date="2017-06" db="EMBL/GenBank/DDBJ databases">
        <title>A platform for efficient transgenesis in Macrostomum lignano, a flatworm model organism for stem cell research.</title>
        <authorList>
            <person name="Berezikov E."/>
        </authorList>
    </citation>
    <scope>NUCLEOTIDE SEQUENCE [LARGE SCALE GENOMIC DNA]</scope>
    <source>
        <strain evidence="12">DV1</strain>
        <tissue evidence="12">Whole organism</tissue>
    </source>
</reference>
<keyword evidence="8" id="KW-0812">Transmembrane</keyword>
<dbReference type="InterPro" id="IPR003961">
    <property type="entry name" value="FN3_dom"/>
</dbReference>
<protein>
    <submittedName>
        <fullName evidence="12">Uncharacterized protein</fullName>
    </submittedName>
</protein>
<dbReference type="InterPro" id="IPR007110">
    <property type="entry name" value="Ig-like_dom"/>
</dbReference>
<comment type="subcellular location">
    <subcellularLocation>
        <location evidence="1">Membrane</location>
        <topology evidence="1">Single-pass type I membrane protein</topology>
    </subcellularLocation>
</comment>
<dbReference type="PANTHER" id="PTHR11640">
    <property type="entry name" value="NEPHRIN"/>
    <property type="match status" value="1"/>
</dbReference>
<evidence type="ECO:0000256" key="8">
    <source>
        <dbReference type="SAM" id="Phobius"/>
    </source>
</evidence>
<evidence type="ECO:0000256" key="5">
    <source>
        <dbReference type="ARBA" id="ARBA00023180"/>
    </source>
</evidence>
<keyword evidence="8" id="KW-1133">Transmembrane helix</keyword>
<feature type="domain" description="Fibronectin type-III" evidence="11">
    <location>
        <begin position="727"/>
        <end position="825"/>
    </location>
</feature>
<evidence type="ECO:0000256" key="1">
    <source>
        <dbReference type="ARBA" id="ARBA00004479"/>
    </source>
</evidence>
<dbReference type="AlphaFoldDB" id="A0A267EP17"/>
<dbReference type="CDD" id="cd00063">
    <property type="entry name" value="FN3"/>
    <property type="match status" value="1"/>
</dbReference>
<dbReference type="GO" id="GO:0005911">
    <property type="term" value="C:cell-cell junction"/>
    <property type="evidence" value="ECO:0007669"/>
    <property type="project" value="TreeGrafter"/>
</dbReference>
<feature type="compositionally biased region" description="Low complexity" evidence="7">
    <location>
        <begin position="978"/>
        <end position="990"/>
    </location>
</feature>
<evidence type="ECO:0000256" key="6">
    <source>
        <dbReference type="ARBA" id="ARBA00023319"/>
    </source>
</evidence>
<evidence type="ECO:0000256" key="2">
    <source>
        <dbReference type="ARBA" id="ARBA00022737"/>
    </source>
</evidence>
<evidence type="ECO:0000259" key="11">
    <source>
        <dbReference type="PROSITE" id="PS50853"/>
    </source>
</evidence>
<name>A0A267EP17_9PLAT</name>
<dbReference type="InterPro" id="IPR013162">
    <property type="entry name" value="CD80_C2-set"/>
</dbReference>
<keyword evidence="13" id="KW-1185">Reference proteome</keyword>
<evidence type="ECO:0000256" key="9">
    <source>
        <dbReference type="SAM" id="SignalP"/>
    </source>
</evidence>
<evidence type="ECO:0000256" key="7">
    <source>
        <dbReference type="SAM" id="MobiDB-lite"/>
    </source>
</evidence>
<evidence type="ECO:0000259" key="10">
    <source>
        <dbReference type="PROSITE" id="PS50835"/>
    </source>
</evidence>
<keyword evidence="6" id="KW-0393">Immunoglobulin domain</keyword>
<feature type="domain" description="Ig-like" evidence="10">
    <location>
        <begin position="27"/>
        <end position="140"/>
    </location>
</feature>
<dbReference type="SUPFAM" id="SSF48726">
    <property type="entry name" value="Immunoglobulin"/>
    <property type="match status" value="6"/>
</dbReference>
<dbReference type="Pfam" id="PF08205">
    <property type="entry name" value="C2-set_2"/>
    <property type="match status" value="1"/>
</dbReference>